<keyword evidence="2" id="KW-0004">4Fe-4S</keyword>
<sequence length="309" mass="34354">MIHIETIYQTAYELHRQAAIKIPTDARQAVERMHAQETHNLSKYVLGQIVENYQLAVLDQRPMCADTGLPRFYVKAGNEAQVEGGMVALERALRQATADATEAIPLRPNRVHPLTRKDFNNNVGIHAPDVDYSFEPDGAWLDLTVVHKGGLFGGDYRMLFPADGIPGIKRFFLDSISEFFRRGMSCQPLVVGIGLGGTKDACVRLAKEAACLRLVGNRNPEPEIAALEEELMQLGNATGFGAMGFPGDGAIMDLHIEVAYTHTGGMPMGIQQFCFAHRRMTARIAVDNTVTYREDPQWFTPYYRREGIA</sequence>
<evidence type="ECO:0000256" key="6">
    <source>
        <dbReference type="ARBA" id="ARBA00023239"/>
    </source>
</evidence>
<dbReference type="InterPro" id="IPR004646">
    <property type="entry name" value="Fe-S_hydro-lyase_TtdA-typ_cat"/>
</dbReference>
<feature type="domain" description="Fe-S hydro-lyase tartrate dehydratase alpha-type catalytic" evidence="7">
    <location>
        <begin position="10"/>
        <end position="282"/>
    </location>
</feature>
<evidence type="ECO:0000259" key="7">
    <source>
        <dbReference type="Pfam" id="PF05681"/>
    </source>
</evidence>
<accession>A0A937W4X8</accession>
<proteinExistence type="inferred from homology"/>
<dbReference type="Proteomes" id="UP000712673">
    <property type="component" value="Unassembled WGS sequence"/>
</dbReference>
<evidence type="ECO:0000256" key="2">
    <source>
        <dbReference type="ARBA" id="ARBA00022485"/>
    </source>
</evidence>
<evidence type="ECO:0000313" key="9">
    <source>
        <dbReference type="Proteomes" id="UP000712673"/>
    </source>
</evidence>
<evidence type="ECO:0000256" key="1">
    <source>
        <dbReference type="ARBA" id="ARBA00008876"/>
    </source>
</evidence>
<comment type="similarity">
    <text evidence="1">Belongs to the class-I fumarase family.</text>
</comment>
<evidence type="ECO:0000256" key="5">
    <source>
        <dbReference type="ARBA" id="ARBA00023014"/>
    </source>
</evidence>
<dbReference type="AlphaFoldDB" id="A0A937W4X8"/>
<dbReference type="PANTHER" id="PTHR30389:SF17">
    <property type="entry name" value="L(+)-TARTRATE DEHYDRATASE SUBUNIT ALPHA-RELATED"/>
    <property type="match status" value="1"/>
</dbReference>
<dbReference type="NCBIfam" id="TIGR00722">
    <property type="entry name" value="ttdA_fumA_fumB"/>
    <property type="match status" value="1"/>
</dbReference>
<keyword evidence="4" id="KW-0408">Iron</keyword>
<evidence type="ECO:0000256" key="3">
    <source>
        <dbReference type="ARBA" id="ARBA00022723"/>
    </source>
</evidence>
<keyword evidence="3" id="KW-0479">Metal-binding</keyword>
<dbReference type="Pfam" id="PF05681">
    <property type="entry name" value="Fumerase"/>
    <property type="match status" value="1"/>
</dbReference>
<evidence type="ECO:0000256" key="4">
    <source>
        <dbReference type="ARBA" id="ARBA00023004"/>
    </source>
</evidence>
<name>A0A937W4X8_UNCTE</name>
<dbReference type="PANTHER" id="PTHR30389">
    <property type="entry name" value="FUMARATE HYDRATASE-RELATED"/>
    <property type="match status" value="1"/>
</dbReference>
<comment type="caution">
    <text evidence="8">The sequence shown here is derived from an EMBL/GenBank/DDBJ whole genome shotgun (WGS) entry which is preliminary data.</text>
</comment>
<reference evidence="8" key="1">
    <citation type="submission" date="2019-03" db="EMBL/GenBank/DDBJ databases">
        <title>Lake Tanganyika Metagenome-Assembled Genomes (MAGs).</title>
        <authorList>
            <person name="Tran P."/>
        </authorList>
    </citation>
    <scope>NUCLEOTIDE SEQUENCE</scope>
    <source>
        <strain evidence="8">K_DeepCast_65m_m2_066</strain>
    </source>
</reference>
<dbReference type="GO" id="GO:0051539">
    <property type="term" value="F:4 iron, 4 sulfur cluster binding"/>
    <property type="evidence" value="ECO:0007669"/>
    <property type="project" value="UniProtKB-KW"/>
</dbReference>
<gene>
    <name evidence="8" type="ORF">FJZ47_21090</name>
</gene>
<protein>
    <submittedName>
        <fullName evidence="8">Fumarate hydratase</fullName>
    </submittedName>
</protein>
<keyword evidence="5" id="KW-0411">Iron-sulfur</keyword>
<evidence type="ECO:0000313" key="8">
    <source>
        <dbReference type="EMBL" id="MBM3226268.1"/>
    </source>
</evidence>
<dbReference type="GO" id="GO:0016829">
    <property type="term" value="F:lyase activity"/>
    <property type="evidence" value="ECO:0007669"/>
    <property type="project" value="UniProtKB-KW"/>
</dbReference>
<dbReference type="InterPro" id="IPR051208">
    <property type="entry name" value="Class-I_Fumarase/Tartrate_DH"/>
</dbReference>
<dbReference type="GO" id="GO:0046872">
    <property type="term" value="F:metal ion binding"/>
    <property type="evidence" value="ECO:0007669"/>
    <property type="project" value="UniProtKB-KW"/>
</dbReference>
<dbReference type="EMBL" id="VGLS01000846">
    <property type="protein sequence ID" value="MBM3226268.1"/>
    <property type="molecule type" value="Genomic_DNA"/>
</dbReference>
<keyword evidence="6" id="KW-0456">Lyase</keyword>
<organism evidence="8 9">
    <name type="scientific">Tectimicrobiota bacterium</name>
    <dbReference type="NCBI Taxonomy" id="2528274"/>
    <lineage>
        <taxon>Bacteria</taxon>
        <taxon>Pseudomonadati</taxon>
        <taxon>Nitrospinota/Tectimicrobiota group</taxon>
        <taxon>Candidatus Tectimicrobiota</taxon>
    </lineage>
</organism>